<name>A0A9P7EPS6_9AGAM</name>
<dbReference type="AlphaFoldDB" id="A0A9P7EPS6"/>
<accession>A0A9P7EPS6</accession>
<feature type="transmembrane region" description="Helical" evidence="1">
    <location>
        <begin position="42"/>
        <end position="62"/>
    </location>
</feature>
<dbReference type="EMBL" id="JABBWG010000001">
    <property type="protein sequence ID" value="KAG1827000.1"/>
    <property type="molecule type" value="Genomic_DNA"/>
</dbReference>
<evidence type="ECO:0000256" key="1">
    <source>
        <dbReference type="SAM" id="Phobius"/>
    </source>
</evidence>
<reference evidence="2" key="1">
    <citation type="journal article" date="2020" name="New Phytol.">
        <title>Comparative genomics reveals dynamic genome evolution in host specialist ectomycorrhizal fungi.</title>
        <authorList>
            <person name="Lofgren L.A."/>
            <person name="Nguyen N.H."/>
            <person name="Vilgalys R."/>
            <person name="Ruytinx J."/>
            <person name="Liao H.L."/>
            <person name="Branco S."/>
            <person name="Kuo A."/>
            <person name="LaButti K."/>
            <person name="Lipzen A."/>
            <person name="Andreopoulos W."/>
            <person name="Pangilinan J."/>
            <person name="Riley R."/>
            <person name="Hundley H."/>
            <person name="Na H."/>
            <person name="Barry K."/>
            <person name="Grigoriev I.V."/>
            <person name="Stajich J.E."/>
            <person name="Kennedy P.G."/>
        </authorList>
    </citation>
    <scope>NUCLEOTIDE SEQUENCE</scope>
    <source>
        <strain evidence="2">MN1</strain>
    </source>
</reference>
<organism evidence="2 3">
    <name type="scientific">Suillus subaureus</name>
    <dbReference type="NCBI Taxonomy" id="48587"/>
    <lineage>
        <taxon>Eukaryota</taxon>
        <taxon>Fungi</taxon>
        <taxon>Dikarya</taxon>
        <taxon>Basidiomycota</taxon>
        <taxon>Agaricomycotina</taxon>
        <taxon>Agaricomycetes</taxon>
        <taxon>Agaricomycetidae</taxon>
        <taxon>Boletales</taxon>
        <taxon>Suillineae</taxon>
        <taxon>Suillaceae</taxon>
        <taxon>Suillus</taxon>
    </lineage>
</organism>
<dbReference type="Proteomes" id="UP000807769">
    <property type="component" value="Unassembled WGS sequence"/>
</dbReference>
<proteinExistence type="predicted"/>
<protein>
    <submittedName>
        <fullName evidence="2">Uncharacterized protein</fullName>
    </submittedName>
</protein>
<keyword evidence="1" id="KW-0812">Transmembrane</keyword>
<keyword evidence="1" id="KW-0472">Membrane</keyword>
<dbReference type="RefSeq" id="XP_041199847.1">
    <property type="nucleotide sequence ID" value="XM_041342731.1"/>
</dbReference>
<dbReference type="GeneID" id="64636747"/>
<evidence type="ECO:0000313" key="3">
    <source>
        <dbReference type="Proteomes" id="UP000807769"/>
    </source>
</evidence>
<evidence type="ECO:0000313" key="2">
    <source>
        <dbReference type="EMBL" id="KAG1827000.1"/>
    </source>
</evidence>
<dbReference type="OrthoDB" id="2861623at2759"/>
<sequence length="117" mass="13545">MDWWKIDEFDVDSALGMRECCISAFRDHQLPNGQTAGKMCKLYVVFFPSHTLLVVFMSFSSFKENTDISIRIMTRASPSWRQYSQCTRGTHLSRGSSATYSTMPRLLLQFDLAKFIR</sequence>
<keyword evidence="1" id="KW-1133">Transmembrane helix</keyword>
<keyword evidence="3" id="KW-1185">Reference proteome</keyword>
<gene>
    <name evidence="2" type="ORF">BJ212DRAFT_24402</name>
</gene>
<comment type="caution">
    <text evidence="2">The sequence shown here is derived from an EMBL/GenBank/DDBJ whole genome shotgun (WGS) entry which is preliminary data.</text>
</comment>